<sequence>MKAWGMMLARVAVVIGLYFAWFFTVTTLFFVLSLPQKHVV</sequence>
<dbReference type="KEGG" id="pvo:PVOR_17194"/>
<keyword evidence="1" id="KW-0812">Transmembrane</keyword>
<dbReference type="AlphaFoldDB" id="A0A2R9STF5"/>
<name>A0A2R9STF5_9BACL</name>
<proteinExistence type="predicted"/>
<gene>
    <name evidence="2" type="ORF">PVOR_17194</name>
</gene>
<dbReference type="EMBL" id="ADHJ01000025">
    <property type="protein sequence ID" value="EFU40633.1"/>
    <property type="molecule type" value="Genomic_DNA"/>
</dbReference>
<evidence type="ECO:0000313" key="2">
    <source>
        <dbReference type="EMBL" id="EFU40633.1"/>
    </source>
</evidence>
<reference evidence="2 3" key="1">
    <citation type="journal article" date="2010" name="BMC Genomics">
        <title>Genome sequence of the pattern forming Paenibacillus vortex bacterium reveals potential for thriving in complex environments.</title>
        <authorList>
            <person name="Sirota-Madi A."/>
            <person name="Olender T."/>
            <person name="Helman Y."/>
            <person name="Ingham C."/>
            <person name="Brainis I."/>
            <person name="Roth D."/>
            <person name="Hagi E."/>
            <person name="Brodsky L."/>
            <person name="Leshkowitz D."/>
            <person name="Galatenko V."/>
            <person name="Nikolaev V."/>
            <person name="Mugasimangalam R.C."/>
            <person name="Bransburg-Zabary S."/>
            <person name="Gutnick D.L."/>
            <person name="Lancet D."/>
            <person name="Ben-Jacob E."/>
        </authorList>
    </citation>
    <scope>NUCLEOTIDE SEQUENCE [LARGE SCALE GENOMIC DNA]</scope>
    <source>
        <strain evidence="2 3">V453</strain>
    </source>
</reference>
<dbReference type="Proteomes" id="UP000003094">
    <property type="component" value="Unassembled WGS sequence"/>
</dbReference>
<accession>A0A2R9STF5</accession>
<keyword evidence="1" id="KW-1133">Transmembrane helix</keyword>
<organism evidence="2 3">
    <name type="scientific">Paenibacillus vortex V453</name>
    <dbReference type="NCBI Taxonomy" id="715225"/>
    <lineage>
        <taxon>Bacteria</taxon>
        <taxon>Bacillati</taxon>
        <taxon>Bacillota</taxon>
        <taxon>Bacilli</taxon>
        <taxon>Bacillales</taxon>
        <taxon>Paenibacillaceae</taxon>
        <taxon>Paenibacillus</taxon>
    </lineage>
</organism>
<keyword evidence="1" id="KW-0472">Membrane</keyword>
<keyword evidence="3" id="KW-1185">Reference proteome</keyword>
<dbReference type="RefSeq" id="WP_006210241.1">
    <property type="nucleotide sequence ID" value="NZ_ADHJ01000025.1"/>
</dbReference>
<comment type="caution">
    <text evidence="2">The sequence shown here is derived from an EMBL/GenBank/DDBJ whole genome shotgun (WGS) entry which is preliminary data.</text>
</comment>
<evidence type="ECO:0000256" key="1">
    <source>
        <dbReference type="SAM" id="Phobius"/>
    </source>
</evidence>
<feature type="transmembrane region" description="Helical" evidence="1">
    <location>
        <begin position="12"/>
        <end position="34"/>
    </location>
</feature>
<evidence type="ECO:0000313" key="3">
    <source>
        <dbReference type="Proteomes" id="UP000003094"/>
    </source>
</evidence>
<protein>
    <submittedName>
        <fullName evidence="2">Uncharacterized protein</fullName>
    </submittedName>
</protein>